<dbReference type="Pfam" id="PF16124">
    <property type="entry name" value="RecQ_Zn_bind"/>
    <property type="match status" value="1"/>
</dbReference>
<dbReference type="KEGG" id="lji:ELX58_02330"/>
<keyword evidence="11" id="KW-1185">Reference proteome</keyword>
<dbReference type="PANTHER" id="PTHR13710:SF84">
    <property type="entry name" value="ATP-DEPENDENT DNA HELICASE RECS-RELATED"/>
    <property type="match status" value="1"/>
</dbReference>
<dbReference type="GO" id="GO:0043138">
    <property type="term" value="F:3'-5' DNA helicase activity"/>
    <property type="evidence" value="ECO:0007669"/>
    <property type="project" value="TreeGrafter"/>
</dbReference>
<protein>
    <recommendedName>
        <fullName evidence="6">ATP-dependent DNA helicase RecQ</fullName>
    </recommendedName>
    <alternativeName>
        <fullName evidence="7">DNA 3'-5' helicase RecQ</fullName>
    </alternativeName>
</protein>
<dbReference type="AlphaFoldDB" id="A0A4P6ZKG2"/>
<dbReference type="GO" id="GO:0043590">
    <property type="term" value="C:bacterial nucleoid"/>
    <property type="evidence" value="ECO:0007669"/>
    <property type="project" value="TreeGrafter"/>
</dbReference>
<evidence type="ECO:0000256" key="3">
    <source>
        <dbReference type="ARBA" id="ARBA00022806"/>
    </source>
</evidence>
<feature type="domain" description="Helicase C-terminal" evidence="9">
    <location>
        <begin position="222"/>
        <end position="373"/>
    </location>
</feature>
<dbReference type="OrthoDB" id="9763310at2"/>
<evidence type="ECO:0000256" key="4">
    <source>
        <dbReference type="ARBA" id="ARBA00022840"/>
    </source>
</evidence>
<dbReference type="InterPro" id="IPR032284">
    <property type="entry name" value="RecQ_Zn-bd"/>
</dbReference>
<dbReference type="RefSeq" id="WP_133441564.1">
    <property type="nucleotide sequence ID" value="NZ_CP034726.1"/>
</dbReference>
<dbReference type="SMART" id="SM00487">
    <property type="entry name" value="DEXDc"/>
    <property type="match status" value="1"/>
</dbReference>
<keyword evidence="5" id="KW-0238">DNA-binding</keyword>
<dbReference type="PROSITE" id="PS51194">
    <property type="entry name" value="HELICASE_CTER"/>
    <property type="match status" value="1"/>
</dbReference>
<dbReference type="InterPro" id="IPR001650">
    <property type="entry name" value="Helicase_C-like"/>
</dbReference>
<gene>
    <name evidence="10" type="ORF">ELX58_02330</name>
</gene>
<accession>A0A4P6ZKG2</accession>
<dbReference type="GO" id="GO:0006281">
    <property type="term" value="P:DNA repair"/>
    <property type="evidence" value="ECO:0007669"/>
    <property type="project" value="TreeGrafter"/>
</dbReference>
<dbReference type="PROSITE" id="PS00690">
    <property type="entry name" value="DEAH_ATP_HELICASE"/>
    <property type="match status" value="1"/>
</dbReference>
<dbReference type="InterPro" id="IPR011545">
    <property type="entry name" value="DEAD/DEAH_box_helicase_dom"/>
</dbReference>
<dbReference type="GO" id="GO:0006310">
    <property type="term" value="P:DNA recombination"/>
    <property type="evidence" value="ECO:0007669"/>
    <property type="project" value="InterPro"/>
</dbReference>
<evidence type="ECO:0000313" key="11">
    <source>
        <dbReference type="Proteomes" id="UP000294321"/>
    </source>
</evidence>
<evidence type="ECO:0000313" key="10">
    <source>
        <dbReference type="EMBL" id="QBP18007.1"/>
    </source>
</evidence>
<dbReference type="Proteomes" id="UP000294321">
    <property type="component" value="Chromosome"/>
</dbReference>
<sequence length="486" mass="56675">MNDQRHQQLIAILKKRFGFTCFREGQETVLDELLDHHNVLAVLPTGSGKSLIYQMYGYLQKNLIIIVSPLLSLMQDQVSRMQYLGIKRAVALNSLLNYRQKSFVMHHLSSYHYLYVSPEMLANDELIQRLQQLSIGLFVIDEVHCISQWGPDFRPEYLNLKRVLSQLGNPLTLMLTATATQAVQHDILHKLGLDPRLVKRVDYSVDRPNIFLAVKQVDNQKDKDQQLVNLINHLKLPGVVYLSSKKQANQLADYLQKNCNLRVEAYHSGLDQESRYKIQHQFMNNQIDVICATSAFGMGINKDNIRFVIHYHLPADLGEYTQEIGRAGRDGKQSIAIILYQDHDEDLPYTLAVGEIPNRAMIEEFYRNPHQLMKYRRNVLQIGVLSYYFEHHFSPPQTLSIFTKRRREKSLQLKIMVKYVHCKTCRRQYLLHHFGQKFNGHNQKCCDFKNALNLKSLGLYVNHHSKRSLITFDWQPILDQLFNVKK</sequence>
<dbReference type="PROSITE" id="PS51192">
    <property type="entry name" value="HELICASE_ATP_BIND_1"/>
    <property type="match status" value="1"/>
</dbReference>
<dbReference type="InterPro" id="IPR014001">
    <property type="entry name" value="Helicase_ATP-bd"/>
</dbReference>
<dbReference type="SUPFAM" id="SSF52540">
    <property type="entry name" value="P-loop containing nucleoside triphosphate hydrolases"/>
    <property type="match status" value="1"/>
</dbReference>
<reference evidence="11" key="1">
    <citation type="submission" date="2018-12" db="EMBL/GenBank/DDBJ databases">
        <title>A new species of lactobacillus.</title>
        <authorList>
            <person name="Jian Y."/>
            <person name="Xin L."/>
            <person name="Hong Z.J."/>
            <person name="Ming L.Z."/>
            <person name="Hong X.Z."/>
        </authorList>
    </citation>
    <scope>NUCLEOTIDE SEQUENCE [LARGE SCALE GENOMIC DNA]</scope>
    <source>
        <strain evidence="11">HSLZ-75</strain>
    </source>
</reference>
<dbReference type="InterPro" id="IPR004589">
    <property type="entry name" value="DNA_helicase_ATP-dep_RecQ"/>
</dbReference>
<keyword evidence="2" id="KW-0378">Hydrolase</keyword>
<feature type="domain" description="Helicase ATP-binding" evidence="8">
    <location>
        <begin position="30"/>
        <end position="197"/>
    </location>
</feature>
<dbReference type="Pfam" id="PF00271">
    <property type="entry name" value="Helicase_C"/>
    <property type="match status" value="1"/>
</dbReference>
<evidence type="ECO:0000259" key="8">
    <source>
        <dbReference type="PROSITE" id="PS51192"/>
    </source>
</evidence>
<dbReference type="InterPro" id="IPR002464">
    <property type="entry name" value="DNA/RNA_helicase_DEAH_CS"/>
</dbReference>
<dbReference type="GO" id="GO:0005524">
    <property type="term" value="F:ATP binding"/>
    <property type="evidence" value="ECO:0007669"/>
    <property type="project" value="UniProtKB-KW"/>
</dbReference>
<dbReference type="GO" id="GO:0009378">
    <property type="term" value="F:four-way junction helicase activity"/>
    <property type="evidence" value="ECO:0007669"/>
    <property type="project" value="TreeGrafter"/>
</dbReference>
<dbReference type="GO" id="GO:0016787">
    <property type="term" value="F:hydrolase activity"/>
    <property type="evidence" value="ECO:0007669"/>
    <property type="project" value="UniProtKB-KW"/>
</dbReference>
<keyword evidence="4" id="KW-0067">ATP-binding</keyword>
<dbReference type="GO" id="GO:0030894">
    <property type="term" value="C:replisome"/>
    <property type="evidence" value="ECO:0007669"/>
    <property type="project" value="TreeGrafter"/>
</dbReference>
<proteinExistence type="predicted"/>
<evidence type="ECO:0000256" key="1">
    <source>
        <dbReference type="ARBA" id="ARBA00022741"/>
    </source>
</evidence>
<dbReference type="CDD" id="cd17920">
    <property type="entry name" value="DEXHc_RecQ"/>
    <property type="match status" value="1"/>
</dbReference>
<keyword evidence="3 10" id="KW-0347">Helicase</keyword>
<evidence type="ECO:0000256" key="2">
    <source>
        <dbReference type="ARBA" id="ARBA00022801"/>
    </source>
</evidence>
<dbReference type="InterPro" id="IPR027417">
    <property type="entry name" value="P-loop_NTPase"/>
</dbReference>
<evidence type="ECO:0000256" key="5">
    <source>
        <dbReference type="ARBA" id="ARBA00023125"/>
    </source>
</evidence>
<dbReference type="Pfam" id="PF00270">
    <property type="entry name" value="DEAD"/>
    <property type="match status" value="1"/>
</dbReference>
<organism evidence="10 11">
    <name type="scientific">Acetilactobacillus jinshanensis</name>
    <dbReference type="NCBI Taxonomy" id="1720083"/>
    <lineage>
        <taxon>Bacteria</taxon>
        <taxon>Bacillati</taxon>
        <taxon>Bacillota</taxon>
        <taxon>Bacilli</taxon>
        <taxon>Lactobacillales</taxon>
        <taxon>Lactobacillaceae</taxon>
        <taxon>Acetilactobacillus</taxon>
    </lineage>
</organism>
<dbReference type="GO" id="GO:0003677">
    <property type="term" value="F:DNA binding"/>
    <property type="evidence" value="ECO:0007669"/>
    <property type="project" value="UniProtKB-KW"/>
</dbReference>
<evidence type="ECO:0000256" key="6">
    <source>
        <dbReference type="ARBA" id="ARBA00044535"/>
    </source>
</evidence>
<evidence type="ECO:0000259" key="9">
    <source>
        <dbReference type="PROSITE" id="PS51194"/>
    </source>
</evidence>
<name>A0A4P6ZKG2_9LACO</name>
<dbReference type="GO" id="GO:0005737">
    <property type="term" value="C:cytoplasm"/>
    <property type="evidence" value="ECO:0007669"/>
    <property type="project" value="TreeGrafter"/>
</dbReference>
<dbReference type="Gene3D" id="3.40.50.300">
    <property type="entry name" value="P-loop containing nucleotide triphosphate hydrolases"/>
    <property type="match status" value="2"/>
</dbReference>
<dbReference type="NCBIfam" id="TIGR00614">
    <property type="entry name" value="recQ_fam"/>
    <property type="match status" value="1"/>
</dbReference>
<dbReference type="PANTHER" id="PTHR13710">
    <property type="entry name" value="DNA HELICASE RECQ FAMILY MEMBER"/>
    <property type="match status" value="1"/>
</dbReference>
<evidence type="ECO:0000256" key="7">
    <source>
        <dbReference type="ARBA" id="ARBA00044550"/>
    </source>
</evidence>
<keyword evidence="1" id="KW-0547">Nucleotide-binding</keyword>
<dbReference type="EMBL" id="CP034726">
    <property type="protein sequence ID" value="QBP18007.1"/>
    <property type="molecule type" value="Genomic_DNA"/>
</dbReference>
<dbReference type="SMART" id="SM00490">
    <property type="entry name" value="HELICc"/>
    <property type="match status" value="1"/>
</dbReference>